<dbReference type="InterPro" id="IPR041490">
    <property type="entry name" value="KstR2_TetR_C"/>
</dbReference>
<dbReference type="PANTHER" id="PTHR30055">
    <property type="entry name" value="HTH-TYPE TRANSCRIPTIONAL REGULATOR RUTR"/>
    <property type="match status" value="1"/>
</dbReference>
<dbReference type="InterPro" id="IPR023772">
    <property type="entry name" value="DNA-bd_HTH_TetR-type_CS"/>
</dbReference>
<keyword evidence="5" id="KW-1185">Reference proteome</keyword>
<evidence type="ECO:0000256" key="1">
    <source>
        <dbReference type="ARBA" id="ARBA00023125"/>
    </source>
</evidence>
<name>A0ABN3WAD4_9ACTN</name>
<dbReference type="EMBL" id="BAAAVI010000081">
    <property type="protein sequence ID" value="GAA2905154.1"/>
    <property type="molecule type" value="Genomic_DNA"/>
</dbReference>
<dbReference type="Gene3D" id="1.10.357.10">
    <property type="entry name" value="Tetracycline Repressor, domain 2"/>
    <property type="match status" value="1"/>
</dbReference>
<dbReference type="Pfam" id="PF00440">
    <property type="entry name" value="TetR_N"/>
    <property type="match status" value="1"/>
</dbReference>
<comment type="caution">
    <text evidence="4">The sequence shown here is derived from an EMBL/GenBank/DDBJ whole genome shotgun (WGS) entry which is preliminary data.</text>
</comment>
<dbReference type="InterPro" id="IPR036271">
    <property type="entry name" value="Tet_transcr_reg_TetR-rel_C_sf"/>
</dbReference>
<dbReference type="InterPro" id="IPR001647">
    <property type="entry name" value="HTH_TetR"/>
</dbReference>
<dbReference type="PRINTS" id="PR00455">
    <property type="entry name" value="HTHTETR"/>
</dbReference>
<feature type="DNA-binding region" description="H-T-H motif" evidence="2">
    <location>
        <begin position="47"/>
        <end position="66"/>
    </location>
</feature>
<organism evidence="4 5">
    <name type="scientific">Streptosporangium fragile</name>
    <dbReference type="NCBI Taxonomy" id="46186"/>
    <lineage>
        <taxon>Bacteria</taxon>
        <taxon>Bacillati</taxon>
        <taxon>Actinomycetota</taxon>
        <taxon>Actinomycetes</taxon>
        <taxon>Streptosporangiales</taxon>
        <taxon>Streptosporangiaceae</taxon>
        <taxon>Streptosporangium</taxon>
    </lineage>
</organism>
<evidence type="ECO:0000259" key="3">
    <source>
        <dbReference type="PROSITE" id="PS50977"/>
    </source>
</evidence>
<dbReference type="PROSITE" id="PS50977">
    <property type="entry name" value="HTH_TETR_2"/>
    <property type="match status" value="1"/>
</dbReference>
<dbReference type="PROSITE" id="PS01081">
    <property type="entry name" value="HTH_TETR_1"/>
    <property type="match status" value="1"/>
</dbReference>
<sequence length="216" mass="23850">MDAIKRHDATRPIPPSVAVLEGDDPTAAAIIAAAVEMMARHGYHGTSVRDIADAAKISPGALYHHFTSKHDLLVTILDRIMDALVQHTEDALFHADPAPAERLRAIVEQHVLAHTRGRRESLLGNTELRSLSPHARALIVSKRDAQQRMFDRVIHDGVSQGVFTTPHPKEAARMITTACTAVATWFRETGPQSPTEIATIYQQMALDTVGHRREER</sequence>
<proteinExistence type="predicted"/>
<keyword evidence="1 2" id="KW-0238">DNA-binding</keyword>
<protein>
    <submittedName>
        <fullName evidence="4">TetR/AcrR family transcriptional regulator</fullName>
    </submittedName>
</protein>
<evidence type="ECO:0000313" key="4">
    <source>
        <dbReference type="EMBL" id="GAA2905154.1"/>
    </source>
</evidence>
<dbReference type="Pfam" id="PF17932">
    <property type="entry name" value="TetR_C_24"/>
    <property type="match status" value="1"/>
</dbReference>
<evidence type="ECO:0000256" key="2">
    <source>
        <dbReference type="PROSITE-ProRule" id="PRU00335"/>
    </source>
</evidence>
<evidence type="ECO:0000313" key="5">
    <source>
        <dbReference type="Proteomes" id="UP001500831"/>
    </source>
</evidence>
<accession>A0ABN3WAD4</accession>
<dbReference type="SUPFAM" id="SSF46689">
    <property type="entry name" value="Homeodomain-like"/>
    <property type="match status" value="1"/>
</dbReference>
<dbReference type="Proteomes" id="UP001500831">
    <property type="component" value="Unassembled WGS sequence"/>
</dbReference>
<dbReference type="InterPro" id="IPR050109">
    <property type="entry name" value="HTH-type_TetR-like_transc_reg"/>
</dbReference>
<gene>
    <name evidence="4" type="ORF">GCM10010517_71310</name>
</gene>
<dbReference type="InterPro" id="IPR009057">
    <property type="entry name" value="Homeodomain-like_sf"/>
</dbReference>
<dbReference type="SUPFAM" id="SSF48498">
    <property type="entry name" value="Tetracyclin repressor-like, C-terminal domain"/>
    <property type="match status" value="1"/>
</dbReference>
<feature type="domain" description="HTH tetR-type" evidence="3">
    <location>
        <begin position="24"/>
        <end position="84"/>
    </location>
</feature>
<dbReference type="RefSeq" id="WP_344980748.1">
    <property type="nucleotide sequence ID" value="NZ_BAAAVI010000081.1"/>
</dbReference>
<dbReference type="PANTHER" id="PTHR30055:SF237">
    <property type="entry name" value="TRANSCRIPTIONAL REPRESSOR MCE3R"/>
    <property type="match status" value="1"/>
</dbReference>
<reference evidence="4 5" key="1">
    <citation type="journal article" date="2019" name="Int. J. Syst. Evol. Microbiol.">
        <title>The Global Catalogue of Microorganisms (GCM) 10K type strain sequencing project: providing services to taxonomists for standard genome sequencing and annotation.</title>
        <authorList>
            <consortium name="The Broad Institute Genomics Platform"/>
            <consortium name="The Broad Institute Genome Sequencing Center for Infectious Disease"/>
            <person name="Wu L."/>
            <person name="Ma J."/>
        </authorList>
    </citation>
    <scope>NUCLEOTIDE SEQUENCE [LARGE SCALE GENOMIC DNA]</scope>
    <source>
        <strain evidence="4 5">JCM 6242</strain>
    </source>
</reference>